<dbReference type="Gene3D" id="2.40.50.1020">
    <property type="entry name" value="LytTr DNA-binding domain"/>
    <property type="match status" value="1"/>
</dbReference>
<keyword evidence="2" id="KW-0812">Transmembrane</keyword>
<dbReference type="Proteomes" id="UP000661077">
    <property type="component" value="Unassembled WGS sequence"/>
</dbReference>
<sequence>MSARALPMPRQMAWPLSSDIKTSLLCWGAFIVLLTCYCTVYQIVVDRTPANLSGSFSHVFKNWGIWLLTTPAVFAALRKYSSKWHERAVELAAFVTLIVFISAAVPVAIDLLTNARDAATSLMIFLPRYVAVAGVVYLVWYVFLRDRRSPAETDQTDEVVDAVEVASSRVEAAPRVAAVREIASEPPAATLLVSKGAHQCLIQVSRIECVSAAGNYVEIIERGQRYLMRAPLKQLEAELPPGQFIRIHRSHLVRRDEIELIKNQPSGSGIVQLRGGHVLPVSKKHKQALQRLRAVE</sequence>
<dbReference type="PROSITE" id="PS50930">
    <property type="entry name" value="HTH_LYTTR"/>
    <property type="match status" value="1"/>
</dbReference>
<feature type="transmembrane region" description="Helical" evidence="2">
    <location>
        <begin position="121"/>
        <end position="143"/>
    </location>
</feature>
<evidence type="ECO:0000256" key="1">
    <source>
        <dbReference type="ARBA" id="ARBA00023012"/>
    </source>
</evidence>
<keyword evidence="2" id="KW-0472">Membrane</keyword>
<keyword evidence="1" id="KW-0902">Two-component regulatory system</keyword>
<keyword evidence="2" id="KW-1133">Transmembrane helix</keyword>
<dbReference type="PANTHER" id="PTHR37299:SF1">
    <property type="entry name" value="STAGE 0 SPORULATION PROTEIN A HOMOLOG"/>
    <property type="match status" value="1"/>
</dbReference>
<evidence type="ECO:0000313" key="4">
    <source>
        <dbReference type="EMBL" id="MBM0107882.1"/>
    </source>
</evidence>
<dbReference type="RefSeq" id="WP_203169995.1">
    <property type="nucleotide sequence ID" value="NZ_JAEVLS010000006.1"/>
</dbReference>
<evidence type="ECO:0000256" key="2">
    <source>
        <dbReference type="SAM" id="Phobius"/>
    </source>
</evidence>
<reference evidence="4 5" key="1">
    <citation type="journal article" date="2021" name="Int. J. Syst. Evol. Microbiol.">
        <title>Steroidobacter gossypii sp. nov., isolated from soil of cotton cropping field.</title>
        <authorList>
            <person name="Huang R."/>
            <person name="Yang S."/>
            <person name="Zhen C."/>
            <person name="Liu W."/>
        </authorList>
    </citation>
    <scope>NUCLEOTIDE SEQUENCE [LARGE SCALE GENOMIC DNA]</scope>
    <source>
        <strain evidence="4 5">S1-65</strain>
    </source>
</reference>
<organism evidence="4 5">
    <name type="scientific">Steroidobacter gossypii</name>
    <dbReference type="NCBI Taxonomy" id="2805490"/>
    <lineage>
        <taxon>Bacteria</taxon>
        <taxon>Pseudomonadati</taxon>
        <taxon>Pseudomonadota</taxon>
        <taxon>Gammaproteobacteria</taxon>
        <taxon>Steroidobacterales</taxon>
        <taxon>Steroidobacteraceae</taxon>
        <taxon>Steroidobacter</taxon>
    </lineage>
</organism>
<comment type="caution">
    <text evidence="4">The sequence shown here is derived from an EMBL/GenBank/DDBJ whole genome shotgun (WGS) entry which is preliminary data.</text>
</comment>
<dbReference type="SMART" id="SM00850">
    <property type="entry name" value="LytTR"/>
    <property type="match status" value="1"/>
</dbReference>
<dbReference type="EMBL" id="JAEVLS010000006">
    <property type="protein sequence ID" value="MBM0107882.1"/>
    <property type="molecule type" value="Genomic_DNA"/>
</dbReference>
<protein>
    <submittedName>
        <fullName evidence="4">LytTR family transcriptional regulator</fullName>
    </submittedName>
</protein>
<name>A0ABS1X3T2_9GAMM</name>
<evidence type="ECO:0000313" key="5">
    <source>
        <dbReference type="Proteomes" id="UP000661077"/>
    </source>
</evidence>
<dbReference type="InterPro" id="IPR046947">
    <property type="entry name" value="LytR-like"/>
</dbReference>
<keyword evidence="5" id="KW-1185">Reference proteome</keyword>
<gene>
    <name evidence="4" type="ORF">JM946_24375</name>
</gene>
<feature type="transmembrane region" description="Helical" evidence="2">
    <location>
        <begin position="89"/>
        <end position="109"/>
    </location>
</feature>
<feature type="transmembrane region" description="Helical" evidence="2">
    <location>
        <begin position="62"/>
        <end position="77"/>
    </location>
</feature>
<feature type="domain" description="HTH LytTR-type" evidence="3">
    <location>
        <begin position="191"/>
        <end position="295"/>
    </location>
</feature>
<proteinExistence type="predicted"/>
<accession>A0ABS1X3T2</accession>
<dbReference type="Pfam" id="PF04397">
    <property type="entry name" value="LytTR"/>
    <property type="match status" value="1"/>
</dbReference>
<dbReference type="PANTHER" id="PTHR37299">
    <property type="entry name" value="TRANSCRIPTIONAL REGULATOR-RELATED"/>
    <property type="match status" value="1"/>
</dbReference>
<dbReference type="InterPro" id="IPR007492">
    <property type="entry name" value="LytTR_DNA-bd_dom"/>
</dbReference>
<evidence type="ECO:0000259" key="3">
    <source>
        <dbReference type="PROSITE" id="PS50930"/>
    </source>
</evidence>